<dbReference type="AlphaFoldDB" id="A0A085MNR8"/>
<evidence type="ECO:0000313" key="8">
    <source>
        <dbReference type="Proteomes" id="UP000030764"/>
    </source>
</evidence>
<dbReference type="InterPro" id="IPR018080">
    <property type="entry name" value="Band_7/stomatin-like_CS"/>
</dbReference>
<evidence type="ECO:0000256" key="1">
    <source>
        <dbReference type="ARBA" id="ARBA00004370"/>
    </source>
</evidence>
<dbReference type="SUPFAM" id="SSF117892">
    <property type="entry name" value="Band 7/SPFH domain"/>
    <property type="match status" value="1"/>
</dbReference>
<keyword evidence="4" id="KW-1133">Transmembrane helix</keyword>
<evidence type="ECO:0000256" key="4">
    <source>
        <dbReference type="SAM" id="Phobius"/>
    </source>
</evidence>
<dbReference type="EMBL" id="KL367475">
    <property type="protein sequence ID" value="KFD72885.1"/>
    <property type="molecule type" value="Genomic_DNA"/>
</dbReference>
<keyword evidence="3 4" id="KW-0472">Membrane</keyword>
<dbReference type="Pfam" id="PF01145">
    <property type="entry name" value="Band_7"/>
    <property type="match status" value="1"/>
</dbReference>
<dbReference type="PANTHER" id="PTHR10264:SF72">
    <property type="entry name" value="PROTEIN UNC-1"/>
    <property type="match status" value="1"/>
</dbReference>
<evidence type="ECO:0000259" key="5">
    <source>
        <dbReference type="SMART" id="SM00244"/>
    </source>
</evidence>
<dbReference type="PRINTS" id="PR00721">
    <property type="entry name" value="STOMATIN"/>
</dbReference>
<dbReference type="EMBL" id="KL363182">
    <property type="protein sequence ID" value="KFD58864.1"/>
    <property type="molecule type" value="Genomic_DNA"/>
</dbReference>
<organism evidence="6 8">
    <name type="scientific">Trichuris suis</name>
    <name type="common">pig whipworm</name>
    <dbReference type="NCBI Taxonomy" id="68888"/>
    <lineage>
        <taxon>Eukaryota</taxon>
        <taxon>Metazoa</taxon>
        <taxon>Ecdysozoa</taxon>
        <taxon>Nematoda</taxon>
        <taxon>Enoplea</taxon>
        <taxon>Dorylaimia</taxon>
        <taxon>Trichinellida</taxon>
        <taxon>Trichuridae</taxon>
        <taxon>Trichuris</taxon>
    </lineage>
</organism>
<dbReference type="PROSITE" id="PS01270">
    <property type="entry name" value="BAND_7"/>
    <property type="match status" value="1"/>
</dbReference>
<keyword evidence="8" id="KW-1185">Reference proteome</keyword>
<dbReference type="GO" id="GO:0005886">
    <property type="term" value="C:plasma membrane"/>
    <property type="evidence" value="ECO:0007669"/>
    <property type="project" value="InterPro"/>
</dbReference>
<protein>
    <recommendedName>
        <fullName evidence="5">Band 7 domain-containing protein</fullName>
    </recommendedName>
</protein>
<dbReference type="FunFam" id="3.30.479.30:FF:000002">
    <property type="entry name" value="band 7 protein AGAP004871"/>
    <property type="match status" value="1"/>
</dbReference>
<comment type="subcellular location">
    <subcellularLocation>
        <location evidence="1">Membrane</location>
    </subcellularLocation>
</comment>
<dbReference type="Gene3D" id="6.10.250.2090">
    <property type="match status" value="1"/>
</dbReference>
<dbReference type="InterPro" id="IPR001972">
    <property type="entry name" value="Stomatin_HflK_fam"/>
</dbReference>
<comment type="similarity">
    <text evidence="2">Belongs to the band 7/mec-2 family.</text>
</comment>
<name>A0A085MNR8_9BILA</name>
<gene>
    <name evidence="6" type="ORF">M513_00027</name>
    <name evidence="7" type="ORF">M514_00027</name>
</gene>
<keyword evidence="4" id="KW-0812">Transmembrane</keyword>
<dbReference type="Proteomes" id="UP000030758">
    <property type="component" value="Unassembled WGS sequence"/>
</dbReference>
<dbReference type="InterPro" id="IPR001107">
    <property type="entry name" value="Band_7"/>
</dbReference>
<evidence type="ECO:0000256" key="2">
    <source>
        <dbReference type="ARBA" id="ARBA00008164"/>
    </source>
</evidence>
<accession>A0A085MNR8</accession>
<dbReference type="InterPro" id="IPR036013">
    <property type="entry name" value="Band_7/SPFH_dom_sf"/>
</dbReference>
<dbReference type="Gene3D" id="3.30.479.30">
    <property type="entry name" value="Band 7 domain"/>
    <property type="match status" value="1"/>
</dbReference>
<proteinExistence type="inferred from homology"/>
<evidence type="ECO:0000313" key="6">
    <source>
        <dbReference type="EMBL" id="KFD58864.1"/>
    </source>
</evidence>
<dbReference type="Proteomes" id="UP000030764">
    <property type="component" value="Unassembled WGS sequence"/>
</dbReference>
<evidence type="ECO:0000313" key="7">
    <source>
        <dbReference type="EMBL" id="KFD72885.1"/>
    </source>
</evidence>
<feature type="domain" description="Band 7" evidence="5">
    <location>
        <begin position="147"/>
        <end position="306"/>
    </location>
</feature>
<evidence type="ECO:0000256" key="3">
    <source>
        <dbReference type="ARBA" id="ARBA00023136"/>
    </source>
</evidence>
<feature type="transmembrane region" description="Helical" evidence="4">
    <location>
        <begin position="124"/>
        <end position="152"/>
    </location>
</feature>
<reference evidence="6 8" key="1">
    <citation type="journal article" date="2014" name="Nat. Genet.">
        <title>Genome and transcriptome of the porcine whipworm Trichuris suis.</title>
        <authorList>
            <person name="Jex A.R."/>
            <person name="Nejsum P."/>
            <person name="Schwarz E.M."/>
            <person name="Hu L."/>
            <person name="Young N.D."/>
            <person name="Hall R.S."/>
            <person name="Korhonen P.K."/>
            <person name="Liao S."/>
            <person name="Thamsborg S."/>
            <person name="Xia J."/>
            <person name="Xu P."/>
            <person name="Wang S."/>
            <person name="Scheerlinck J.P."/>
            <person name="Hofmann A."/>
            <person name="Sternberg P.W."/>
            <person name="Wang J."/>
            <person name="Gasser R.B."/>
        </authorList>
    </citation>
    <scope>NUCLEOTIDE SEQUENCE [LARGE SCALE GENOMIC DNA]</scope>
    <source>
        <strain evidence="7">DCEP-RM93F</strain>
        <strain evidence="6">DCEP-RM93M</strain>
    </source>
</reference>
<dbReference type="SMART" id="SM00244">
    <property type="entry name" value="PHB"/>
    <property type="match status" value="1"/>
</dbReference>
<dbReference type="PANTHER" id="PTHR10264">
    <property type="entry name" value="BAND 7 PROTEIN-RELATED"/>
    <property type="match status" value="1"/>
</dbReference>
<sequence length="389" mass="43398">MDKGHRLTFTETREAQMLTKQLLAVVYPRPSSLRSQSGVINTGQCKHWFVVQNIAKISLLVICARTMEEVETNYAQGDTEDLRKHRKYQEMSSTGLTKEAKQQWASPSIQSDAPPTDYEVISVWFGYILTGLSWFIVAITFPFSACFCLKVIKEYERVVIFRLGRLMPGVARGPGLVFIMPCIDTYRKIDLRVVSYAVPPQEILSKDSVTVSVDAVVYFRTSDPIAAVNNVDDAIYSTKLLAQTTLRNALGMKTLTEMLCERDAIAQLTETILDEGTEHWGIKVERVEVKDIRLPQQLTRAMAAEAEAAREARAKVVAAEGEMKASHALKEAADVLADSPVAIQLRHLQALSSIAAEQNSTIVFPVPIDLFGSFLHKDKRETSIAQIMD</sequence>
<dbReference type="InterPro" id="IPR043202">
    <property type="entry name" value="Band-7_stomatin-like"/>
</dbReference>